<organism evidence="3 4">
    <name type="scientific">candidate division LCP-89 bacterium B3_LCP</name>
    <dbReference type="NCBI Taxonomy" id="2012998"/>
    <lineage>
        <taxon>Bacteria</taxon>
        <taxon>Pseudomonadati</taxon>
        <taxon>Bacteria division LCP-89</taxon>
    </lineage>
</organism>
<reference evidence="3 4" key="1">
    <citation type="submission" date="2017-06" db="EMBL/GenBank/DDBJ databases">
        <title>Novel microbial phyla capable of carbon fixation and sulfur reduction in deep-sea sediments.</title>
        <authorList>
            <person name="Huang J."/>
            <person name="Baker B."/>
            <person name="Wang Y."/>
        </authorList>
    </citation>
    <scope>NUCLEOTIDE SEQUENCE [LARGE SCALE GENOMIC DNA]</scope>
    <source>
        <strain evidence="3">B3_LCP</strain>
    </source>
</reference>
<accession>A0A532V0C5</accession>
<evidence type="ECO:0000259" key="2">
    <source>
        <dbReference type="Pfam" id="PF18962"/>
    </source>
</evidence>
<evidence type="ECO:0000256" key="1">
    <source>
        <dbReference type="SAM" id="Phobius"/>
    </source>
</evidence>
<dbReference type="Pfam" id="PF18962">
    <property type="entry name" value="Por_Secre_tail"/>
    <property type="match status" value="1"/>
</dbReference>
<feature type="domain" description="Secretion system C-terminal sorting" evidence="2">
    <location>
        <begin position="475"/>
        <end position="550"/>
    </location>
</feature>
<feature type="transmembrane region" description="Helical" evidence="1">
    <location>
        <begin position="37"/>
        <end position="57"/>
    </location>
</feature>
<comment type="caution">
    <text evidence="3">The sequence shown here is derived from an EMBL/GenBank/DDBJ whole genome shotgun (WGS) entry which is preliminary data.</text>
</comment>
<evidence type="ECO:0000313" key="4">
    <source>
        <dbReference type="Proteomes" id="UP000319619"/>
    </source>
</evidence>
<evidence type="ECO:0000313" key="3">
    <source>
        <dbReference type="EMBL" id="TKJ40665.1"/>
    </source>
</evidence>
<dbReference type="InterPro" id="IPR015943">
    <property type="entry name" value="WD40/YVTN_repeat-like_dom_sf"/>
</dbReference>
<dbReference type="NCBIfam" id="TIGR04183">
    <property type="entry name" value="Por_Secre_tail"/>
    <property type="match status" value="1"/>
</dbReference>
<dbReference type="Proteomes" id="UP000319619">
    <property type="component" value="Unassembled WGS sequence"/>
</dbReference>
<dbReference type="Gene3D" id="2.130.10.10">
    <property type="entry name" value="YVTN repeat-like/Quinoprotein amine dehydrogenase"/>
    <property type="match status" value="1"/>
</dbReference>
<dbReference type="Gene3D" id="2.60.40.4070">
    <property type="match status" value="1"/>
</dbReference>
<dbReference type="EMBL" id="NJBN01000004">
    <property type="protein sequence ID" value="TKJ40665.1"/>
    <property type="molecule type" value="Genomic_DNA"/>
</dbReference>
<protein>
    <recommendedName>
        <fullName evidence="2">Secretion system C-terminal sorting domain-containing protein</fullName>
    </recommendedName>
</protein>
<dbReference type="SUPFAM" id="SSF110296">
    <property type="entry name" value="Oligoxyloglucan reducing end-specific cellobiohydrolase"/>
    <property type="match status" value="1"/>
</dbReference>
<keyword evidence="1" id="KW-1133">Transmembrane helix</keyword>
<sequence>MSIVINFPIQKKALDIHEIYCYIEIVSHKVLKMKRTFLSLIICLAFASVAIAAEGTFTKDPTCPGGLYLYGPAEGFSANLYYSDDFGETLQIVVADTYMTGGIIGDPVPGYLISHYGSIQLSRDYGVSWEWMGATQYTISAGRYPGEIYTFDYVSSDFVIKYSTDYGGGWLHHYPVGLPENSMTHCVGNYEGEFYCLDVEEGGLYRSIDFADNFSFISTLPASGSGQGTRISKGAVLGELYFHEGYAGDLFFSSDTGRTFEWTHNFPDTNSSYMANQMQAGTQTGEVFILKKRTYWEGGGEIFIYYSDNYGYDFSEFHSFSTTVWLPYINLTPLDTLSFPASGGILEYNIEARVLGPIAYMGDIWCDVTLPNGGIFGPVLGPVEDLYMGTYWSANRDRELAIPANAPPGSYTLNAYIGEYDTMNPIIDYEDHLEFTKAGNGTDNTDLLFIDAGESFAQEHQSTSTLPEKLNLTAYPNPFNQTTDLSYKLQDASIVNLSIYDISGKRVADLVNSWRDAGNHEVILDATGLVSGIYFVKLQAGSDHSISKIVLIK</sequence>
<gene>
    <name evidence="3" type="ORF">CEE37_06795</name>
</gene>
<dbReference type="InterPro" id="IPR026444">
    <property type="entry name" value="Secre_tail"/>
</dbReference>
<proteinExistence type="predicted"/>
<keyword evidence="1" id="KW-0812">Transmembrane</keyword>
<dbReference type="AlphaFoldDB" id="A0A532V0C5"/>
<name>A0A532V0C5_UNCL8</name>
<keyword evidence="1" id="KW-0472">Membrane</keyword>